<dbReference type="AlphaFoldDB" id="M0NP30"/>
<accession>M0NP30</accession>
<comment type="caution">
    <text evidence="2">The sequence shown here is derived from an EMBL/GenBank/DDBJ whole genome shotgun (WGS) entry which is preliminary data.</text>
</comment>
<gene>
    <name evidence="2" type="ORF">C469_13220</name>
</gene>
<dbReference type="InterPro" id="IPR007404">
    <property type="entry name" value="YdjM-like"/>
</dbReference>
<reference evidence="2 3" key="1">
    <citation type="journal article" date="2014" name="PLoS Genet.">
        <title>Phylogenetically driven sequencing of extremely halophilic archaea reveals strategies for static and dynamic osmo-response.</title>
        <authorList>
            <person name="Becker E.A."/>
            <person name="Seitzer P.M."/>
            <person name="Tritt A."/>
            <person name="Larsen D."/>
            <person name="Krusor M."/>
            <person name="Yao A.I."/>
            <person name="Wu D."/>
            <person name="Madern D."/>
            <person name="Eisen J.A."/>
            <person name="Darling A.E."/>
            <person name="Facciotti M.T."/>
        </authorList>
    </citation>
    <scope>NUCLEOTIDE SEQUENCE [LARGE SCALE GENOMIC DNA]</scope>
    <source>
        <strain evidence="2 3">DSM 21995</strain>
    </source>
</reference>
<dbReference type="Proteomes" id="UP000011650">
    <property type="component" value="Unassembled WGS sequence"/>
</dbReference>
<protein>
    <submittedName>
        <fullName evidence="2">Membrane-bound metal-dependent hydrolase</fullName>
    </submittedName>
</protein>
<dbReference type="EMBL" id="AOJG01000037">
    <property type="protein sequence ID" value="EMA58405.1"/>
    <property type="molecule type" value="Genomic_DNA"/>
</dbReference>
<feature type="transmembrane region" description="Helical" evidence="1">
    <location>
        <begin position="60"/>
        <end position="80"/>
    </location>
</feature>
<dbReference type="GO" id="GO:0016787">
    <property type="term" value="F:hydrolase activity"/>
    <property type="evidence" value="ECO:0007669"/>
    <property type="project" value="UniProtKB-KW"/>
</dbReference>
<feature type="transmembrane region" description="Helical" evidence="1">
    <location>
        <begin position="138"/>
        <end position="159"/>
    </location>
</feature>
<keyword evidence="1" id="KW-0812">Transmembrane</keyword>
<keyword evidence="2" id="KW-0378">Hydrolase</keyword>
<keyword evidence="1" id="KW-1133">Transmembrane helix</keyword>
<evidence type="ECO:0000313" key="2">
    <source>
        <dbReference type="EMBL" id="EMA58405.1"/>
    </source>
</evidence>
<organism evidence="2 3">
    <name type="scientific">Halorubrum lipolyticum DSM 21995</name>
    <dbReference type="NCBI Taxonomy" id="1227482"/>
    <lineage>
        <taxon>Archaea</taxon>
        <taxon>Methanobacteriati</taxon>
        <taxon>Methanobacteriota</taxon>
        <taxon>Stenosarchaea group</taxon>
        <taxon>Halobacteria</taxon>
        <taxon>Halobacteriales</taxon>
        <taxon>Haloferacaceae</taxon>
        <taxon>Halorubrum</taxon>
    </lineage>
</organism>
<dbReference type="Pfam" id="PF04307">
    <property type="entry name" value="YdjM"/>
    <property type="match status" value="1"/>
</dbReference>
<keyword evidence="3" id="KW-1185">Reference proteome</keyword>
<dbReference type="PATRIC" id="fig|1227482.3.peg.2673"/>
<evidence type="ECO:0000256" key="1">
    <source>
        <dbReference type="SAM" id="Phobius"/>
    </source>
</evidence>
<evidence type="ECO:0000313" key="3">
    <source>
        <dbReference type="Proteomes" id="UP000011650"/>
    </source>
</evidence>
<name>M0NP30_9EURY</name>
<proteinExistence type="predicted"/>
<dbReference type="OrthoDB" id="200338at2157"/>
<feature type="transmembrane region" description="Helical" evidence="1">
    <location>
        <begin position="87"/>
        <end position="107"/>
    </location>
</feature>
<sequence length="170" mass="18889">MRPIEHFIVALFLVSFYLLVRTRRLPSLELGAVAFVGSQFPDLVDKPLAHQLHLIPTGRVFMHSLPFAIPVWLVVLAYGWKTDRRRGGVVFVLAHASHLIADNYAALASGRVPSDLLWPFLAPVPRPPAPYWAGPNSINLHLFTAFSVAVLAVTAYYLIADVTEQLRLSP</sequence>
<keyword evidence="1" id="KW-0472">Membrane</keyword>
<dbReference type="RefSeq" id="WP_008007320.1">
    <property type="nucleotide sequence ID" value="NZ_AOJG01000037.1"/>
</dbReference>